<evidence type="ECO:0000259" key="3">
    <source>
        <dbReference type="PROSITE" id="PS51208"/>
    </source>
</evidence>
<protein>
    <recommendedName>
        <fullName evidence="3">Autotransporter domain-containing protein</fullName>
    </recommendedName>
</protein>
<dbReference type="InterPro" id="IPR036709">
    <property type="entry name" value="Autotransporte_beta_dom_sf"/>
</dbReference>
<dbReference type="Gene3D" id="2.40.128.130">
    <property type="entry name" value="Autotransporter beta-domain"/>
    <property type="match status" value="1"/>
</dbReference>
<dbReference type="SMART" id="SM00869">
    <property type="entry name" value="Autotransporter"/>
    <property type="match status" value="1"/>
</dbReference>
<dbReference type="EMBL" id="BPQG01000087">
    <property type="protein sequence ID" value="GJD46728.1"/>
    <property type="molecule type" value="Genomic_DNA"/>
</dbReference>
<dbReference type="NCBIfam" id="TIGR02601">
    <property type="entry name" value="autotrns_rpt"/>
    <property type="match status" value="4"/>
</dbReference>
<evidence type="ECO:0000313" key="5">
    <source>
        <dbReference type="Proteomes" id="UP001055117"/>
    </source>
</evidence>
<proteinExistence type="predicted"/>
<dbReference type="Pfam" id="PF12951">
    <property type="entry name" value="PATR"/>
    <property type="match status" value="4"/>
</dbReference>
<reference evidence="4 5" key="1">
    <citation type="journal article" date="2021" name="Front. Microbiol.">
        <title>Comprehensive Comparative Genomics and Phenotyping of Methylobacterium Species.</title>
        <authorList>
            <person name="Alessa O."/>
            <person name="Ogura Y."/>
            <person name="Fujitani Y."/>
            <person name="Takami H."/>
            <person name="Hayashi T."/>
            <person name="Sahin N."/>
            <person name="Tani A."/>
        </authorList>
    </citation>
    <scope>NUCLEOTIDE SEQUENCE [LARGE SCALE GENOMIC DNA]</scope>
    <source>
        <strain evidence="4 5">DSM 23679</strain>
    </source>
</reference>
<dbReference type="InterPro" id="IPR005546">
    <property type="entry name" value="Autotransporte_beta"/>
</dbReference>
<feature type="domain" description="Autotransporter" evidence="3">
    <location>
        <begin position="640"/>
        <end position="919"/>
    </location>
</feature>
<dbReference type="PROSITE" id="PS51208">
    <property type="entry name" value="AUTOTRANSPORTER"/>
    <property type="match status" value="1"/>
</dbReference>
<dbReference type="InterPro" id="IPR013425">
    <property type="entry name" value="Autotrns_rpt"/>
</dbReference>
<dbReference type="InterPro" id="IPR006315">
    <property type="entry name" value="OM_autotransptr_brl_dom"/>
</dbReference>
<evidence type="ECO:0000256" key="1">
    <source>
        <dbReference type="ARBA" id="ARBA00022729"/>
    </source>
</evidence>
<comment type="caution">
    <text evidence="4">The sequence shown here is derived from an EMBL/GenBank/DDBJ whole genome shotgun (WGS) entry which is preliminary data.</text>
</comment>
<dbReference type="RefSeq" id="WP_238273048.1">
    <property type="nucleotide sequence ID" value="NZ_BPQG01000087.1"/>
</dbReference>
<feature type="signal peptide" evidence="2">
    <location>
        <begin position="1"/>
        <end position="38"/>
    </location>
</feature>
<dbReference type="Proteomes" id="UP001055117">
    <property type="component" value="Unassembled WGS sequence"/>
</dbReference>
<evidence type="ECO:0000313" key="4">
    <source>
        <dbReference type="EMBL" id="GJD46728.1"/>
    </source>
</evidence>
<name>A0ABQ4QN93_9HYPH</name>
<keyword evidence="1 2" id="KW-0732">Signal</keyword>
<feature type="chain" id="PRO_5045473910" description="Autotransporter domain-containing protein" evidence="2">
    <location>
        <begin position="39"/>
        <end position="919"/>
    </location>
</feature>
<dbReference type="NCBIfam" id="TIGR01414">
    <property type="entry name" value="autotrans_barl"/>
    <property type="match status" value="1"/>
</dbReference>
<dbReference type="SUPFAM" id="SSF103515">
    <property type="entry name" value="Autotransporter"/>
    <property type="match status" value="1"/>
</dbReference>
<evidence type="ECO:0000256" key="2">
    <source>
        <dbReference type="SAM" id="SignalP"/>
    </source>
</evidence>
<sequence>MSHASSCPPRSRLLATTALLPLILGMAAMTVPVGPAHAACAATTTGLACDGPDDVTLATSVGGSGGLSKAGTGSVTLSAANTYAGGTSLTAGTLTTTGAGTLGVPDAALVVSGGRLDLGGTTQNVGLVRLTGGTIADGTLRGSVYDVQSGSIDAALTGPGPLVKSGAGTVTLSGANTYSGGTRVDGGTLQLTSTGRLGAADAALVVGGGTLDLGGTSASAGPVVLTAGTIRNGTLRGAIYGLQAGTVDAVLSGSGSLAKSGDGTVLLTQANSYSGATTVTNGILRAGIAGALPAGTTLIVAGAGSLDLAGTNQSVAALNGDGRVSLGGATFTVGSNGGNALFSGTIDGTGALVKAGAGRLDLTGNSPFAGSVTVAEGHLRVGGNLGAADVSVASGAIIEGTGTLGGLNIRSGGRVAPGYDAIGTLSANGNVLFEAASTYQVKADAAGHSDRIVAGGIASLRGGLVDVQAQAGTYRANTTYTILDAAGGVQGRFAGVTANFAFLTPSLTYANDTVQLYLARNDLGFDTAGATFNGVGAGRRAQSLGAGNAVYDAVGPLSTAQARQAFDALSGEVHASAVTALVEAGGLVREAILDRMRWADGAGLTCTPAGSGLPAERAPVARVPLNSVPECGTGLGPGSLDQRVVGLWGQGFGSFGRSASDGNAAALGRNTAGLVVGGDVAASDMIRVGAAAGYTDTALEVPLRLSSGNVQTGFGSVYAGIGLGAFDLRIGGLYGVSDTETRRDVAFAGFRDNTHAAYGGSVAQAFGEVGYRMDLAGLTLEPFAGGAMIRVGQDAFSELGGAAALAGAARDTTVTTATAGVRAEARIDGFVGGLPILLRGLVGYRGAFGDVTPTALLAFNTGGVSALTRGAPVDRSAVVMEAGLSWIVLPYMTVGLSYAGQIGSRAQDHGAKGNVTYRF</sequence>
<dbReference type="SUPFAM" id="SSF51126">
    <property type="entry name" value="Pectin lyase-like"/>
    <property type="match status" value="2"/>
</dbReference>
<dbReference type="Pfam" id="PF03797">
    <property type="entry name" value="Autotransporter"/>
    <property type="match status" value="1"/>
</dbReference>
<dbReference type="InterPro" id="IPR011050">
    <property type="entry name" value="Pectin_lyase_fold/virulence"/>
</dbReference>
<accession>A0ABQ4QN93</accession>
<organism evidence="4 5">
    <name type="scientific">Methylobacterium cerastii</name>
    <dbReference type="NCBI Taxonomy" id="932741"/>
    <lineage>
        <taxon>Bacteria</taxon>
        <taxon>Pseudomonadati</taxon>
        <taxon>Pseudomonadota</taxon>
        <taxon>Alphaproteobacteria</taxon>
        <taxon>Hyphomicrobiales</taxon>
        <taxon>Methylobacteriaceae</taxon>
        <taxon>Methylobacterium</taxon>
    </lineage>
</organism>
<keyword evidence="5" id="KW-1185">Reference proteome</keyword>
<gene>
    <name evidence="4" type="ORF">AFCDBAGC_4612</name>
</gene>